<organism evidence="2 3">
    <name type="scientific">Ephemerocybe angulata</name>
    <dbReference type="NCBI Taxonomy" id="980116"/>
    <lineage>
        <taxon>Eukaryota</taxon>
        <taxon>Fungi</taxon>
        <taxon>Dikarya</taxon>
        <taxon>Basidiomycota</taxon>
        <taxon>Agaricomycotina</taxon>
        <taxon>Agaricomycetes</taxon>
        <taxon>Agaricomycetidae</taxon>
        <taxon>Agaricales</taxon>
        <taxon>Agaricineae</taxon>
        <taxon>Psathyrellaceae</taxon>
        <taxon>Ephemerocybe</taxon>
    </lineage>
</organism>
<keyword evidence="3" id="KW-1185">Reference proteome</keyword>
<evidence type="ECO:0000256" key="1">
    <source>
        <dbReference type="SAM" id="MobiDB-lite"/>
    </source>
</evidence>
<evidence type="ECO:0000313" key="3">
    <source>
        <dbReference type="Proteomes" id="UP000521943"/>
    </source>
</evidence>
<dbReference type="AlphaFoldDB" id="A0A8H6MHP4"/>
<accession>A0A8H6MHP4</accession>
<evidence type="ECO:0008006" key="4">
    <source>
        <dbReference type="Google" id="ProtNLM"/>
    </source>
</evidence>
<evidence type="ECO:0000313" key="2">
    <source>
        <dbReference type="EMBL" id="KAF6765857.1"/>
    </source>
</evidence>
<protein>
    <recommendedName>
        <fullName evidence="4">F-box domain-containing protein</fullName>
    </recommendedName>
</protein>
<dbReference type="Proteomes" id="UP000521943">
    <property type="component" value="Unassembled WGS sequence"/>
</dbReference>
<name>A0A8H6MHP4_9AGAR</name>
<comment type="caution">
    <text evidence="2">The sequence shown here is derived from an EMBL/GenBank/DDBJ whole genome shotgun (WGS) entry which is preliminary data.</text>
</comment>
<dbReference type="EMBL" id="JACGCI010000002">
    <property type="protein sequence ID" value="KAF6765857.1"/>
    <property type="molecule type" value="Genomic_DNA"/>
</dbReference>
<dbReference type="OrthoDB" id="2978806at2759"/>
<gene>
    <name evidence="2" type="ORF">DFP72DRAFT_207729</name>
</gene>
<sequence>MATTQSPIGSLPPEIISQIFIECLDPHEPAAMVSTSAPLLLTQICSPWRTIAHTTPFLWTRTHLLLAYFRPGSMDTATSEDEAEIQAQEDEERLPHIKSWFSRTGPDLPLHLSISDELILANFDSCITDYVLTLLPRIEILDLQLCRRTLPRFTEFVPNAYARLRALRIAGDGFEPSEWSFLPFDAPLFERFSTRILYCALPSLPLPWARLTHLAVSFFPNVFDRPSTTTLLEVLKQTPLLKSLRMMLSGDRIHGRHALDTYTDPVVLPDLRILQLRYDAGSTVYRLFPLIKTPALEEVEMDAYDLQRFMFSRPKGVRKGVRKVEVATPEYRSNWVVQCLPLLSGLKHLVLHNPRRATMTGTFALNVAGHFYSVVEALAPLETGSYEQEGMEGKGVPPCPDLERLEFRDDYSRGNCEEHLRQVVDLLRRSIHPDQRGDTSNDVGPGSSGISLKSLSIPKEWLSGSGRALESDFEEVTRGVQVELWSRWDDEGEGWLTRGYWRDEWYDA</sequence>
<reference evidence="2 3" key="1">
    <citation type="submission" date="2020-07" db="EMBL/GenBank/DDBJ databases">
        <title>Comparative genomics of pyrophilous fungi reveals a link between fire events and developmental genes.</title>
        <authorList>
            <consortium name="DOE Joint Genome Institute"/>
            <person name="Steindorff A.S."/>
            <person name="Carver A."/>
            <person name="Calhoun S."/>
            <person name="Stillman K."/>
            <person name="Liu H."/>
            <person name="Lipzen A."/>
            <person name="Pangilinan J."/>
            <person name="Labutti K."/>
            <person name="Bruns T.D."/>
            <person name="Grigoriev I.V."/>
        </authorList>
    </citation>
    <scope>NUCLEOTIDE SEQUENCE [LARGE SCALE GENOMIC DNA]</scope>
    <source>
        <strain evidence="2 3">CBS 144469</strain>
    </source>
</reference>
<feature type="region of interest" description="Disordered" evidence="1">
    <location>
        <begin position="431"/>
        <end position="450"/>
    </location>
</feature>
<proteinExistence type="predicted"/>